<dbReference type="SUPFAM" id="SSF143100">
    <property type="entry name" value="TTHA1013/TTHA0281-like"/>
    <property type="match status" value="1"/>
</dbReference>
<protein>
    <recommendedName>
        <fullName evidence="3">HicB-like antitoxin of toxin-antitoxin system domain-containing protein</fullName>
    </recommendedName>
</protein>
<organism evidence="1 2">
    <name type="scientific">Candidatus Sungbacteria bacterium RIFCSPHIGHO2_02_FULL_52_23</name>
    <dbReference type="NCBI Taxonomy" id="1802274"/>
    <lineage>
        <taxon>Bacteria</taxon>
        <taxon>Candidatus Sungiibacteriota</taxon>
    </lineage>
</organism>
<sequence length="74" mass="8229">MRNILHFNIYQSGTHYVAEGSVLPVVTQGRTLDELAKNIREAVELHLEDEDLSELDIAPRPSILANMELSLGNA</sequence>
<evidence type="ECO:0000313" key="2">
    <source>
        <dbReference type="Proteomes" id="UP000178510"/>
    </source>
</evidence>
<comment type="caution">
    <text evidence="1">The sequence shown here is derived from an EMBL/GenBank/DDBJ whole genome shotgun (WGS) entry which is preliminary data.</text>
</comment>
<name>A0A1G2KUE9_9BACT</name>
<dbReference type="STRING" id="1802274.A3J58_02755"/>
<accession>A0A1G2KUE9</accession>
<dbReference type="InterPro" id="IPR035069">
    <property type="entry name" value="TTHA1013/TTHA0281-like"/>
</dbReference>
<dbReference type="Proteomes" id="UP000178510">
    <property type="component" value="Unassembled WGS sequence"/>
</dbReference>
<gene>
    <name evidence="1" type="ORF">A3J58_02755</name>
</gene>
<evidence type="ECO:0000313" key="1">
    <source>
        <dbReference type="EMBL" id="OHA03070.1"/>
    </source>
</evidence>
<dbReference type="AlphaFoldDB" id="A0A1G2KUE9"/>
<dbReference type="Gene3D" id="3.30.160.250">
    <property type="match status" value="1"/>
</dbReference>
<evidence type="ECO:0008006" key="3">
    <source>
        <dbReference type="Google" id="ProtNLM"/>
    </source>
</evidence>
<proteinExistence type="predicted"/>
<dbReference type="EMBL" id="MHQM01000032">
    <property type="protein sequence ID" value="OHA03070.1"/>
    <property type="molecule type" value="Genomic_DNA"/>
</dbReference>
<reference evidence="1 2" key="1">
    <citation type="journal article" date="2016" name="Nat. Commun.">
        <title>Thousands of microbial genomes shed light on interconnected biogeochemical processes in an aquifer system.</title>
        <authorList>
            <person name="Anantharaman K."/>
            <person name="Brown C.T."/>
            <person name="Hug L.A."/>
            <person name="Sharon I."/>
            <person name="Castelle C.J."/>
            <person name="Probst A.J."/>
            <person name="Thomas B.C."/>
            <person name="Singh A."/>
            <person name="Wilkins M.J."/>
            <person name="Karaoz U."/>
            <person name="Brodie E.L."/>
            <person name="Williams K.H."/>
            <person name="Hubbard S.S."/>
            <person name="Banfield J.F."/>
        </authorList>
    </citation>
    <scope>NUCLEOTIDE SEQUENCE [LARGE SCALE GENOMIC DNA]</scope>
</reference>